<feature type="domain" description="Tyr recombinase" evidence="4">
    <location>
        <begin position="1"/>
        <end position="83"/>
    </location>
</feature>
<evidence type="ECO:0000256" key="2">
    <source>
        <dbReference type="ARBA" id="ARBA00022908"/>
    </source>
</evidence>
<evidence type="ECO:0000313" key="5">
    <source>
        <dbReference type="EMBL" id="MFC4258072.1"/>
    </source>
</evidence>
<proteinExistence type="inferred from homology"/>
<dbReference type="SUPFAM" id="SSF56349">
    <property type="entry name" value="DNA breaking-rejoining enzymes"/>
    <property type="match status" value="1"/>
</dbReference>
<gene>
    <name evidence="5" type="ORF">ACFOZ5_03380</name>
</gene>
<dbReference type="RefSeq" id="WP_379885433.1">
    <property type="nucleotide sequence ID" value="NZ_JBHSDI010000003.1"/>
</dbReference>
<evidence type="ECO:0000313" key="6">
    <source>
        <dbReference type="Proteomes" id="UP001595798"/>
    </source>
</evidence>
<dbReference type="Proteomes" id="UP001595798">
    <property type="component" value="Unassembled WGS sequence"/>
</dbReference>
<name>A0ABV8QCK0_9GAMM</name>
<comment type="similarity">
    <text evidence="1">Belongs to the 'phage' integrase family.</text>
</comment>
<accession>A0ABV8QCK0</accession>
<sequence length="109" mass="12435">MVFESVRPGRPLSENTINVALKSMGFDGTTMVGHGFRATASTLLHEQGWPPEVIELQLAHKQRNQVAAAYNRSARLDERRQMMQHWSNYLENVRTYTDAIQQQSSEFGI</sequence>
<dbReference type="Gene3D" id="1.10.443.10">
    <property type="entry name" value="Intergrase catalytic core"/>
    <property type="match status" value="1"/>
</dbReference>
<protein>
    <submittedName>
        <fullName evidence="5">Tyrosine-type recombinase/integrase</fullName>
    </submittedName>
</protein>
<reference evidence="6" key="1">
    <citation type="journal article" date="2019" name="Int. J. Syst. Evol. Microbiol.">
        <title>The Global Catalogue of Microorganisms (GCM) 10K type strain sequencing project: providing services to taxonomists for standard genome sequencing and annotation.</title>
        <authorList>
            <consortium name="The Broad Institute Genomics Platform"/>
            <consortium name="The Broad Institute Genome Sequencing Center for Infectious Disease"/>
            <person name="Wu L."/>
            <person name="Ma J."/>
        </authorList>
    </citation>
    <scope>NUCLEOTIDE SEQUENCE [LARGE SCALE GENOMIC DNA]</scope>
    <source>
        <strain evidence="6">CECT 7297</strain>
    </source>
</reference>
<dbReference type="InterPro" id="IPR013762">
    <property type="entry name" value="Integrase-like_cat_sf"/>
</dbReference>
<comment type="caution">
    <text evidence="5">The sequence shown here is derived from an EMBL/GenBank/DDBJ whole genome shotgun (WGS) entry which is preliminary data.</text>
</comment>
<dbReference type="Pfam" id="PF00589">
    <property type="entry name" value="Phage_integrase"/>
    <property type="match status" value="1"/>
</dbReference>
<dbReference type="PANTHER" id="PTHR30629">
    <property type="entry name" value="PROPHAGE INTEGRASE"/>
    <property type="match status" value="1"/>
</dbReference>
<dbReference type="EMBL" id="JBHSDI010000003">
    <property type="protein sequence ID" value="MFC4258072.1"/>
    <property type="molecule type" value="Genomic_DNA"/>
</dbReference>
<keyword evidence="3" id="KW-0233">DNA recombination</keyword>
<evidence type="ECO:0000259" key="4">
    <source>
        <dbReference type="PROSITE" id="PS51898"/>
    </source>
</evidence>
<dbReference type="InterPro" id="IPR011010">
    <property type="entry name" value="DNA_brk_join_enz"/>
</dbReference>
<organism evidence="5 6">
    <name type="scientific">Marinobacter lacisalsi</name>
    <dbReference type="NCBI Taxonomy" id="475979"/>
    <lineage>
        <taxon>Bacteria</taxon>
        <taxon>Pseudomonadati</taxon>
        <taxon>Pseudomonadota</taxon>
        <taxon>Gammaproteobacteria</taxon>
        <taxon>Pseudomonadales</taxon>
        <taxon>Marinobacteraceae</taxon>
        <taxon>Marinobacter</taxon>
    </lineage>
</organism>
<evidence type="ECO:0000256" key="3">
    <source>
        <dbReference type="ARBA" id="ARBA00023172"/>
    </source>
</evidence>
<keyword evidence="6" id="KW-1185">Reference proteome</keyword>
<dbReference type="PANTHER" id="PTHR30629:SF2">
    <property type="entry name" value="PROPHAGE INTEGRASE INTS-RELATED"/>
    <property type="match status" value="1"/>
</dbReference>
<dbReference type="InterPro" id="IPR050808">
    <property type="entry name" value="Phage_Integrase"/>
</dbReference>
<dbReference type="InterPro" id="IPR002104">
    <property type="entry name" value="Integrase_catalytic"/>
</dbReference>
<dbReference type="PROSITE" id="PS51898">
    <property type="entry name" value="TYR_RECOMBINASE"/>
    <property type="match status" value="1"/>
</dbReference>
<evidence type="ECO:0000256" key="1">
    <source>
        <dbReference type="ARBA" id="ARBA00008857"/>
    </source>
</evidence>
<keyword evidence="2" id="KW-0229">DNA integration</keyword>